<keyword evidence="3" id="KW-1185">Reference proteome</keyword>
<name>L9JIG2_TUPCH</name>
<feature type="region of interest" description="Disordered" evidence="1">
    <location>
        <begin position="1"/>
        <end position="44"/>
    </location>
</feature>
<evidence type="ECO:0000256" key="1">
    <source>
        <dbReference type="SAM" id="MobiDB-lite"/>
    </source>
</evidence>
<proteinExistence type="predicted"/>
<dbReference type="EMBL" id="KB321017">
    <property type="protein sequence ID" value="ELW48907.1"/>
    <property type="molecule type" value="Genomic_DNA"/>
</dbReference>
<feature type="compositionally biased region" description="Basic and acidic residues" evidence="1">
    <location>
        <begin position="19"/>
        <end position="29"/>
    </location>
</feature>
<dbReference type="Proteomes" id="UP000011518">
    <property type="component" value="Unassembled WGS sequence"/>
</dbReference>
<dbReference type="InParanoid" id="L9JIG2"/>
<reference evidence="3" key="2">
    <citation type="journal article" date="2013" name="Nat. Commun.">
        <title>Genome of the Chinese tree shrew.</title>
        <authorList>
            <person name="Fan Y."/>
            <person name="Huang Z.Y."/>
            <person name="Cao C.C."/>
            <person name="Chen C.S."/>
            <person name="Chen Y.X."/>
            <person name="Fan D.D."/>
            <person name="He J."/>
            <person name="Hou H.L."/>
            <person name="Hu L."/>
            <person name="Hu X.T."/>
            <person name="Jiang X.T."/>
            <person name="Lai R."/>
            <person name="Lang Y.S."/>
            <person name="Liang B."/>
            <person name="Liao S.G."/>
            <person name="Mu D."/>
            <person name="Ma Y.Y."/>
            <person name="Niu Y.Y."/>
            <person name="Sun X.Q."/>
            <person name="Xia J.Q."/>
            <person name="Xiao J."/>
            <person name="Xiong Z.Q."/>
            <person name="Xu L."/>
            <person name="Yang L."/>
            <person name="Zhang Y."/>
            <person name="Zhao W."/>
            <person name="Zhao X.D."/>
            <person name="Zheng Y.T."/>
            <person name="Zhou J.M."/>
            <person name="Zhu Y.B."/>
            <person name="Zhang G.J."/>
            <person name="Wang J."/>
            <person name="Yao Y.G."/>
        </authorList>
    </citation>
    <scope>NUCLEOTIDE SEQUENCE [LARGE SCALE GENOMIC DNA]</scope>
</reference>
<evidence type="ECO:0000313" key="3">
    <source>
        <dbReference type="Proteomes" id="UP000011518"/>
    </source>
</evidence>
<evidence type="ECO:0000313" key="2">
    <source>
        <dbReference type="EMBL" id="ELW48907.1"/>
    </source>
</evidence>
<dbReference type="AlphaFoldDB" id="L9JIG2"/>
<accession>L9JIG2</accession>
<sequence>MTQPTVEFQGPECALPRHNSQDVEHESRRPCQATSDSLQPSGPGRFGFRMGIVGIRCGRRCQPHRGPYPSAASPLALRLALAYTGGYLRLAQGTSPTGQRSCLCNVEPASVTVVRTECQYHSFGERLASPPSPGEGEGAVLRAAHCTTRALARCLPASSGQPYKATAMEDQGRADRMGVGIGPTWAYLGSTAWYLCDSGHPLWPPLTLSSEQREQGSLWGSLEHRV</sequence>
<gene>
    <name evidence="2" type="ORF">TREES_T100014270</name>
</gene>
<reference evidence="3" key="1">
    <citation type="submission" date="2012-07" db="EMBL/GenBank/DDBJ databases">
        <title>Genome of the Chinese tree shrew, a rising model animal genetically related to primates.</title>
        <authorList>
            <person name="Zhang G."/>
            <person name="Fan Y."/>
            <person name="Yao Y."/>
            <person name="Huang Z."/>
        </authorList>
    </citation>
    <scope>NUCLEOTIDE SEQUENCE [LARGE SCALE GENOMIC DNA]</scope>
</reference>
<organism evidence="2 3">
    <name type="scientific">Tupaia chinensis</name>
    <name type="common">Chinese tree shrew</name>
    <name type="synonym">Tupaia belangeri chinensis</name>
    <dbReference type="NCBI Taxonomy" id="246437"/>
    <lineage>
        <taxon>Eukaryota</taxon>
        <taxon>Metazoa</taxon>
        <taxon>Chordata</taxon>
        <taxon>Craniata</taxon>
        <taxon>Vertebrata</taxon>
        <taxon>Euteleostomi</taxon>
        <taxon>Mammalia</taxon>
        <taxon>Eutheria</taxon>
        <taxon>Euarchontoglires</taxon>
        <taxon>Scandentia</taxon>
        <taxon>Tupaiidae</taxon>
        <taxon>Tupaia</taxon>
    </lineage>
</organism>
<protein>
    <submittedName>
        <fullName evidence="2">Uncharacterized protein</fullName>
    </submittedName>
</protein>